<comment type="caution">
    <text evidence="3">The sequence shown here is derived from an EMBL/GenBank/DDBJ whole genome shotgun (WGS) entry which is preliminary data.</text>
</comment>
<dbReference type="EMBL" id="BJNG01000012">
    <property type="protein sequence ID" value="GEC18977.1"/>
    <property type="molecule type" value="Genomic_DNA"/>
</dbReference>
<name>A0A4Y3WJ62_9PSEU</name>
<proteinExistence type="predicted"/>
<dbReference type="Pfam" id="PF01243">
    <property type="entry name" value="PNPOx_N"/>
    <property type="match status" value="1"/>
</dbReference>
<evidence type="ECO:0000313" key="3">
    <source>
        <dbReference type="EMBL" id="GEC18977.1"/>
    </source>
</evidence>
<dbReference type="InterPro" id="IPR019967">
    <property type="entry name" value="F420-dep_enz_PPOX_Rv0121"/>
</dbReference>
<accession>A0A4Y3WJ62</accession>
<feature type="domain" description="Pyridoxamine 5'-phosphate oxidase N-terminal" evidence="2">
    <location>
        <begin position="17"/>
        <end position="140"/>
    </location>
</feature>
<dbReference type="Gene3D" id="2.30.110.10">
    <property type="entry name" value="Electron Transport, Fmn-binding Protein, Chain A"/>
    <property type="match status" value="1"/>
</dbReference>
<dbReference type="NCBIfam" id="TIGR03668">
    <property type="entry name" value="Rv0121_F420"/>
    <property type="match status" value="1"/>
</dbReference>
<keyword evidence="1" id="KW-0560">Oxidoreductase</keyword>
<dbReference type="SUPFAM" id="SSF50475">
    <property type="entry name" value="FMN-binding split barrel"/>
    <property type="match status" value="1"/>
</dbReference>
<evidence type="ECO:0000259" key="2">
    <source>
        <dbReference type="Pfam" id="PF01243"/>
    </source>
</evidence>
<dbReference type="GO" id="GO:0016627">
    <property type="term" value="F:oxidoreductase activity, acting on the CH-CH group of donors"/>
    <property type="evidence" value="ECO:0007669"/>
    <property type="project" value="TreeGrafter"/>
</dbReference>
<organism evidence="3 4">
    <name type="scientific">Pseudonocardia hydrocarbonoxydans</name>
    <dbReference type="NCBI Taxonomy" id="76726"/>
    <lineage>
        <taxon>Bacteria</taxon>
        <taxon>Bacillati</taxon>
        <taxon>Actinomycetota</taxon>
        <taxon>Actinomycetes</taxon>
        <taxon>Pseudonocardiales</taxon>
        <taxon>Pseudonocardiaceae</taxon>
        <taxon>Pseudonocardia</taxon>
    </lineage>
</organism>
<evidence type="ECO:0000256" key="1">
    <source>
        <dbReference type="ARBA" id="ARBA00023002"/>
    </source>
</evidence>
<dbReference type="GO" id="GO:0070967">
    <property type="term" value="F:coenzyme F420 binding"/>
    <property type="evidence" value="ECO:0007669"/>
    <property type="project" value="TreeGrafter"/>
</dbReference>
<sequence>MPDEPTTGPRLMRLSAEQARERFAASRVARLATVSARGVPHLVPVTFAVLGERVVFVVDDKPKTTTRLRRLDNIAAQPAVCLLVDVYDDDWSRLWWARADGTATVLDTDDEAVDALAARYPAYVARRPRGPVVSIAVSAWTGWAASAG</sequence>
<dbReference type="PANTHER" id="PTHR35176">
    <property type="entry name" value="HEME OXYGENASE HI_0854-RELATED"/>
    <property type="match status" value="1"/>
</dbReference>
<dbReference type="InterPro" id="IPR052019">
    <property type="entry name" value="F420H2_bilvrd_red/Heme_oxyg"/>
</dbReference>
<keyword evidence="4" id="KW-1185">Reference proteome</keyword>
<protein>
    <submittedName>
        <fullName evidence="3">PPOX class F420-dependent oxidoreductase</fullName>
    </submittedName>
</protein>
<gene>
    <name evidence="3" type="ORF">PHY01_12600</name>
</gene>
<dbReference type="GO" id="GO:0005829">
    <property type="term" value="C:cytosol"/>
    <property type="evidence" value="ECO:0007669"/>
    <property type="project" value="TreeGrafter"/>
</dbReference>
<dbReference type="AlphaFoldDB" id="A0A4Y3WJ62"/>
<dbReference type="InterPro" id="IPR011576">
    <property type="entry name" value="Pyridox_Oxase_N"/>
</dbReference>
<reference evidence="3 4" key="1">
    <citation type="submission" date="2019-06" db="EMBL/GenBank/DDBJ databases">
        <title>Whole genome shotgun sequence of Pseudonocardia hydrocarbonoxydans NBRC 14498.</title>
        <authorList>
            <person name="Hosoyama A."/>
            <person name="Uohara A."/>
            <person name="Ohji S."/>
            <person name="Ichikawa N."/>
        </authorList>
    </citation>
    <scope>NUCLEOTIDE SEQUENCE [LARGE SCALE GENOMIC DNA]</scope>
    <source>
        <strain evidence="3 4">NBRC 14498</strain>
    </source>
</reference>
<evidence type="ECO:0000313" key="4">
    <source>
        <dbReference type="Proteomes" id="UP000320338"/>
    </source>
</evidence>
<dbReference type="InterPro" id="IPR012349">
    <property type="entry name" value="Split_barrel_FMN-bd"/>
</dbReference>
<dbReference type="PANTHER" id="PTHR35176:SF2">
    <property type="entry name" value="F420H(2)-DEPENDENT REDUCTASE RV1155"/>
    <property type="match status" value="1"/>
</dbReference>
<dbReference type="Proteomes" id="UP000320338">
    <property type="component" value="Unassembled WGS sequence"/>
</dbReference>